<accession>Q5Z4W4</accession>
<evidence type="ECO:0000313" key="2">
    <source>
        <dbReference type="Proteomes" id="UP000000763"/>
    </source>
</evidence>
<reference evidence="2" key="1">
    <citation type="journal article" date="2005" name="Nature">
        <title>The map-based sequence of the rice genome.</title>
        <authorList>
            <consortium name="International rice genome sequencing project (IRGSP)"/>
            <person name="Matsumoto T."/>
            <person name="Wu J."/>
            <person name="Kanamori H."/>
            <person name="Katayose Y."/>
            <person name="Fujisawa M."/>
            <person name="Namiki N."/>
            <person name="Mizuno H."/>
            <person name="Yamamoto K."/>
            <person name="Antonio B.A."/>
            <person name="Baba T."/>
            <person name="Sakata K."/>
            <person name="Nagamura Y."/>
            <person name="Aoki H."/>
            <person name="Arikawa K."/>
            <person name="Arita K."/>
            <person name="Bito T."/>
            <person name="Chiden Y."/>
            <person name="Fujitsuka N."/>
            <person name="Fukunaka R."/>
            <person name="Hamada M."/>
            <person name="Harada C."/>
            <person name="Hayashi A."/>
            <person name="Hijishita S."/>
            <person name="Honda M."/>
            <person name="Hosokawa S."/>
            <person name="Ichikawa Y."/>
            <person name="Idonuma A."/>
            <person name="Iijima M."/>
            <person name="Ikeda M."/>
            <person name="Ikeno M."/>
            <person name="Ito K."/>
            <person name="Ito S."/>
            <person name="Ito T."/>
            <person name="Ito Y."/>
            <person name="Ito Y."/>
            <person name="Iwabuchi A."/>
            <person name="Kamiya K."/>
            <person name="Karasawa W."/>
            <person name="Kurita K."/>
            <person name="Katagiri S."/>
            <person name="Kikuta A."/>
            <person name="Kobayashi H."/>
            <person name="Kobayashi N."/>
            <person name="Machita K."/>
            <person name="Maehara T."/>
            <person name="Masukawa M."/>
            <person name="Mizubayashi T."/>
            <person name="Mukai Y."/>
            <person name="Nagasaki H."/>
            <person name="Nagata Y."/>
            <person name="Naito S."/>
            <person name="Nakashima M."/>
            <person name="Nakama Y."/>
            <person name="Nakamichi Y."/>
            <person name="Nakamura M."/>
            <person name="Meguro A."/>
            <person name="Negishi M."/>
            <person name="Ohta I."/>
            <person name="Ohta T."/>
            <person name="Okamoto M."/>
            <person name="Ono N."/>
            <person name="Saji S."/>
            <person name="Sakaguchi M."/>
            <person name="Sakai K."/>
            <person name="Shibata M."/>
            <person name="Shimokawa T."/>
            <person name="Song J."/>
            <person name="Takazaki Y."/>
            <person name="Terasawa K."/>
            <person name="Tsugane M."/>
            <person name="Tsuji K."/>
            <person name="Ueda S."/>
            <person name="Waki K."/>
            <person name="Yamagata H."/>
            <person name="Yamamoto M."/>
            <person name="Yamamoto S."/>
            <person name="Yamane H."/>
            <person name="Yoshiki S."/>
            <person name="Yoshihara R."/>
            <person name="Yukawa K."/>
            <person name="Zhong H."/>
            <person name="Yano M."/>
            <person name="Yuan Q."/>
            <person name="Ouyang S."/>
            <person name="Liu J."/>
            <person name="Jones K.M."/>
            <person name="Gansberger K."/>
            <person name="Moffat K."/>
            <person name="Hill J."/>
            <person name="Bera J."/>
            <person name="Fadrosh D."/>
            <person name="Jin S."/>
            <person name="Johri S."/>
            <person name="Kim M."/>
            <person name="Overton L."/>
            <person name="Reardon M."/>
            <person name="Tsitrin T."/>
            <person name="Vuong H."/>
            <person name="Weaver B."/>
            <person name="Ciecko A."/>
            <person name="Tallon L."/>
            <person name="Jackson J."/>
            <person name="Pai G."/>
            <person name="Aken S.V."/>
            <person name="Utterback T."/>
            <person name="Reidmuller S."/>
            <person name="Feldblyum T."/>
            <person name="Hsiao J."/>
            <person name="Zismann V."/>
            <person name="Iobst S."/>
            <person name="de Vazeille A.R."/>
            <person name="Buell C.R."/>
            <person name="Ying K."/>
            <person name="Li Y."/>
            <person name="Lu T."/>
            <person name="Huang Y."/>
            <person name="Zhao Q."/>
            <person name="Feng Q."/>
            <person name="Zhang L."/>
            <person name="Zhu J."/>
            <person name="Weng Q."/>
            <person name="Mu J."/>
            <person name="Lu Y."/>
            <person name="Fan D."/>
            <person name="Liu Y."/>
            <person name="Guan J."/>
            <person name="Zhang Y."/>
            <person name="Yu S."/>
            <person name="Liu X."/>
            <person name="Zhang Y."/>
            <person name="Hong G."/>
            <person name="Han B."/>
            <person name="Choisne N."/>
            <person name="Demange N."/>
            <person name="Orjeda G."/>
            <person name="Samain S."/>
            <person name="Cattolico L."/>
            <person name="Pelletier E."/>
            <person name="Couloux A."/>
            <person name="Segurens B."/>
            <person name="Wincker P."/>
            <person name="D'Hont A."/>
            <person name="Scarpelli C."/>
            <person name="Weissenbach J."/>
            <person name="Salanoubat M."/>
            <person name="Quetier F."/>
            <person name="Yu Y."/>
            <person name="Kim H.R."/>
            <person name="Rambo T."/>
            <person name="Currie J."/>
            <person name="Collura K."/>
            <person name="Luo M."/>
            <person name="Yang T."/>
            <person name="Ammiraju J.S.S."/>
            <person name="Engler F."/>
            <person name="Soderlund C."/>
            <person name="Wing R.A."/>
            <person name="Palmer L.E."/>
            <person name="de la Bastide M."/>
            <person name="Spiegel L."/>
            <person name="Nascimento L."/>
            <person name="Zutavern T."/>
            <person name="O'Shaughnessy A."/>
            <person name="Dike S."/>
            <person name="Dedhia N."/>
            <person name="Preston R."/>
            <person name="Balija V."/>
            <person name="McCombie W.R."/>
            <person name="Chow T."/>
            <person name="Chen H."/>
            <person name="Chung M."/>
            <person name="Chen C."/>
            <person name="Shaw J."/>
            <person name="Wu H."/>
            <person name="Hsiao K."/>
            <person name="Chao Y."/>
            <person name="Chu M."/>
            <person name="Cheng C."/>
            <person name="Hour A."/>
            <person name="Lee P."/>
            <person name="Lin S."/>
            <person name="Lin Y."/>
            <person name="Liou J."/>
            <person name="Liu S."/>
            <person name="Hsing Y."/>
            <person name="Raghuvanshi S."/>
            <person name="Mohanty A."/>
            <person name="Bharti A.K."/>
            <person name="Gaur A."/>
            <person name="Gupta V."/>
            <person name="Kumar D."/>
            <person name="Ravi V."/>
            <person name="Vij S."/>
            <person name="Kapur A."/>
            <person name="Khurana P."/>
            <person name="Khurana P."/>
            <person name="Khurana J.P."/>
            <person name="Tyagi A.K."/>
            <person name="Gaikwad K."/>
            <person name="Singh A."/>
            <person name="Dalal V."/>
            <person name="Srivastava S."/>
            <person name="Dixit A."/>
            <person name="Pal A.K."/>
            <person name="Ghazi I.A."/>
            <person name="Yadav M."/>
            <person name="Pandit A."/>
            <person name="Bhargava A."/>
            <person name="Sureshbabu K."/>
            <person name="Batra K."/>
            <person name="Sharma T.R."/>
            <person name="Mohapatra T."/>
            <person name="Singh N.K."/>
            <person name="Messing J."/>
            <person name="Nelson A.B."/>
            <person name="Fuks G."/>
            <person name="Kavchok S."/>
            <person name="Keizer G."/>
            <person name="Linton E."/>
            <person name="Llaca V."/>
            <person name="Song R."/>
            <person name="Tanyolac B."/>
            <person name="Young S."/>
            <person name="Ho-Il K."/>
            <person name="Hahn J.H."/>
            <person name="Sangsakoo G."/>
            <person name="Vanavichit A."/>
            <person name="de Mattos Luiz.A.T."/>
            <person name="Zimmer P.D."/>
            <person name="Malone G."/>
            <person name="Dellagostin O."/>
            <person name="de Oliveira A.C."/>
            <person name="Bevan M."/>
            <person name="Bancroft I."/>
            <person name="Minx P."/>
            <person name="Cordum H."/>
            <person name="Wilson R."/>
            <person name="Cheng Z."/>
            <person name="Jin W."/>
            <person name="Jiang J."/>
            <person name="Leong S.A."/>
            <person name="Iwama H."/>
            <person name="Gojobori T."/>
            <person name="Itoh T."/>
            <person name="Niimura Y."/>
            <person name="Fujii Y."/>
            <person name="Habara T."/>
            <person name="Sakai H."/>
            <person name="Sato Y."/>
            <person name="Wilson G."/>
            <person name="Kumar K."/>
            <person name="McCouch S."/>
            <person name="Juretic N."/>
            <person name="Hoen D."/>
            <person name="Wright S."/>
            <person name="Bruskiewich R."/>
            <person name="Bureau T."/>
            <person name="Miyao A."/>
            <person name="Hirochika H."/>
            <person name="Nishikawa T."/>
            <person name="Kadowaki K."/>
            <person name="Sugiura M."/>
            <person name="Burr B."/>
            <person name="Sasaki T."/>
        </authorList>
    </citation>
    <scope>NUCLEOTIDE SEQUENCE [LARGE SCALE GENOMIC DNA]</scope>
    <source>
        <strain evidence="2">cv. Nipponbare</strain>
    </source>
</reference>
<evidence type="ECO:0000313" key="1">
    <source>
        <dbReference type="EMBL" id="BAD62230.1"/>
    </source>
</evidence>
<protein>
    <submittedName>
        <fullName evidence="1">Uncharacterized protein</fullName>
    </submittedName>
</protein>
<organism evidence="1 2">
    <name type="scientific">Oryza sativa subsp. japonica</name>
    <name type="common">Rice</name>
    <dbReference type="NCBI Taxonomy" id="39947"/>
    <lineage>
        <taxon>Eukaryota</taxon>
        <taxon>Viridiplantae</taxon>
        <taxon>Streptophyta</taxon>
        <taxon>Embryophyta</taxon>
        <taxon>Tracheophyta</taxon>
        <taxon>Spermatophyta</taxon>
        <taxon>Magnoliopsida</taxon>
        <taxon>Liliopsida</taxon>
        <taxon>Poales</taxon>
        <taxon>Poaceae</taxon>
        <taxon>BOP clade</taxon>
        <taxon>Oryzoideae</taxon>
        <taxon>Oryzeae</taxon>
        <taxon>Oryzinae</taxon>
        <taxon>Oryza</taxon>
        <taxon>Oryza sativa</taxon>
    </lineage>
</organism>
<dbReference type="EMBL" id="AP005929">
    <property type="protein sequence ID" value="BAD62230.1"/>
    <property type="molecule type" value="Genomic_DNA"/>
</dbReference>
<reference evidence="2" key="2">
    <citation type="journal article" date="2008" name="Nucleic Acids Res.">
        <title>The rice annotation project database (RAP-DB): 2008 update.</title>
        <authorList>
            <consortium name="The rice annotation project (RAP)"/>
        </authorList>
    </citation>
    <scope>GENOME REANNOTATION</scope>
    <source>
        <strain evidence="2">cv. Nipponbare</strain>
    </source>
</reference>
<dbReference type="Proteomes" id="UP000000763">
    <property type="component" value="Chromosome 6"/>
</dbReference>
<gene>
    <name evidence="1" type="primary">OSJNBb0071G09.20</name>
</gene>
<sequence>MTECRKSRIGRGREGHRRRLLLCHWLPLLWPDQEESEVEGEVEEWGVDRVRESGEA</sequence>
<proteinExistence type="predicted"/>
<name>Q5Z4W4_ORYSJ</name>
<dbReference type="AlphaFoldDB" id="Q5Z4W4"/>